<proteinExistence type="predicted"/>
<accession>A0A1B2EU15</accession>
<feature type="region of interest" description="Disordered" evidence="1">
    <location>
        <begin position="1"/>
        <end position="36"/>
    </location>
</feature>
<keyword evidence="2" id="KW-0614">Plasmid</keyword>
<geneLocation type="plasmid" evidence="2">
    <name>unnamed3</name>
</geneLocation>
<sequence length="73" mass="7354">MLTSGITSPPWTGLRPSGSADPVNCAGRGQGAIGLPRPKMKIAAPSFTRLMSLGTKVAPGTSGGTVMSASQPW</sequence>
<evidence type="ECO:0000256" key="1">
    <source>
        <dbReference type="SAM" id="MobiDB-lite"/>
    </source>
</evidence>
<dbReference type="KEGG" id="moc:BB934_34815"/>
<organism evidence="2">
    <name type="scientific">Microvirga ossetica</name>
    <dbReference type="NCBI Taxonomy" id="1882682"/>
    <lineage>
        <taxon>Bacteria</taxon>
        <taxon>Pseudomonadati</taxon>
        <taxon>Pseudomonadota</taxon>
        <taxon>Alphaproteobacteria</taxon>
        <taxon>Hyphomicrobiales</taxon>
        <taxon>Methylobacteriaceae</taxon>
        <taxon>Microvirga</taxon>
    </lineage>
</organism>
<dbReference type="EMBL" id="CP016618">
    <property type="protein sequence ID" value="ANY83447.1"/>
    <property type="molecule type" value="Genomic_DNA"/>
</dbReference>
<reference evidence="2" key="1">
    <citation type="submission" date="2016-07" db="EMBL/GenBank/DDBJ databases">
        <title>Microvirga ossetica sp. nov. a new species of rhizobia isolated from root nodules of the legume species Vicia alpestris Steven originated from North Ossetia region in the Caucasus.</title>
        <authorList>
            <person name="Safronova V.I."/>
            <person name="Kuznetsova I.G."/>
            <person name="Sazanova A.L."/>
            <person name="Belimov A."/>
            <person name="Andronov E."/>
            <person name="Osledkin Y.S."/>
            <person name="Onishchuk O.P."/>
            <person name="Kurchak O.N."/>
            <person name="Shaposhnikov A.I."/>
            <person name="Willems A."/>
            <person name="Tikhonovich I.A."/>
        </authorList>
    </citation>
    <scope>NUCLEOTIDE SEQUENCE [LARGE SCALE GENOMIC DNA]</scope>
    <source>
        <strain evidence="2">V5/3M</strain>
        <plasmid evidence="2">unnamed3</plasmid>
    </source>
</reference>
<evidence type="ECO:0000313" key="2">
    <source>
        <dbReference type="EMBL" id="ANY83447.1"/>
    </source>
</evidence>
<feature type="compositionally biased region" description="Polar residues" evidence="1">
    <location>
        <begin position="1"/>
        <end position="10"/>
    </location>
</feature>
<name>A0A1B2EU15_9HYPH</name>
<protein>
    <submittedName>
        <fullName evidence="2">Uncharacterized protein</fullName>
    </submittedName>
</protein>
<dbReference type="AlphaFoldDB" id="A0A1B2EU15"/>
<gene>
    <name evidence="2" type="ORF">BB934_34815</name>
</gene>